<dbReference type="Gene3D" id="2.40.40.10">
    <property type="entry name" value="RlpA-like domain"/>
    <property type="match status" value="1"/>
</dbReference>
<evidence type="ECO:0000313" key="4">
    <source>
        <dbReference type="Proteomes" id="UP000807342"/>
    </source>
</evidence>
<dbReference type="OrthoDB" id="623670at2759"/>
<evidence type="ECO:0000313" key="3">
    <source>
        <dbReference type="EMBL" id="KAF9451855.1"/>
    </source>
</evidence>
<dbReference type="PANTHER" id="PTHR31836">
    <property type="match status" value="1"/>
</dbReference>
<organism evidence="3 4">
    <name type="scientific">Macrolepiota fuliginosa MF-IS2</name>
    <dbReference type="NCBI Taxonomy" id="1400762"/>
    <lineage>
        <taxon>Eukaryota</taxon>
        <taxon>Fungi</taxon>
        <taxon>Dikarya</taxon>
        <taxon>Basidiomycota</taxon>
        <taxon>Agaricomycotina</taxon>
        <taxon>Agaricomycetes</taxon>
        <taxon>Agaricomycetidae</taxon>
        <taxon>Agaricales</taxon>
        <taxon>Agaricineae</taxon>
        <taxon>Agaricaceae</taxon>
        <taxon>Macrolepiota</taxon>
    </lineage>
</organism>
<gene>
    <name evidence="3" type="ORF">P691DRAFT_301638</name>
</gene>
<dbReference type="Proteomes" id="UP000807342">
    <property type="component" value="Unassembled WGS sequence"/>
</dbReference>
<evidence type="ECO:0000256" key="1">
    <source>
        <dbReference type="ARBA" id="ARBA00022729"/>
    </source>
</evidence>
<feature type="chain" id="PRO_5040273269" evidence="2">
    <location>
        <begin position="19"/>
        <end position="135"/>
    </location>
</feature>
<dbReference type="InterPro" id="IPR051477">
    <property type="entry name" value="Expansin_CellWall"/>
</dbReference>
<dbReference type="AlphaFoldDB" id="A0A9P6C7G2"/>
<dbReference type="SUPFAM" id="SSF50685">
    <property type="entry name" value="Barwin-like endoglucanases"/>
    <property type="match status" value="1"/>
</dbReference>
<dbReference type="PANTHER" id="PTHR31836:SF28">
    <property type="entry name" value="SRCR DOMAIN-CONTAINING PROTEIN-RELATED"/>
    <property type="match status" value="1"/>
</dbReference>
<accession>A0A9P6C7G2</accession>
<reference evidence="3" key="1">
    <citation type="submission" date="2020-11" db="EMBL/GenBank/DDBJ databases">
        <authorList>
            <consortium name="DOE Joint Genome Institute"/>
            <person name="Ahrendt S."/>
            <person name="Riley R."/>
            <person name="Andreopoulos W."/>
            <person name="Labutti K."/>
            <person name="Pangilinan J."/>
            <person name="Ruiz-Duenas F.J."/>
            <person name="Barrasa J.M."/>
            <person name="Sanchez-Garcia M."/>
            <person name="Camarero S."/>
            <person name="Miyauchi S."/>
            <person name="Serrano A."/>
            <person name="Linde D."/>
            <person name="Babiker R."/>
            <person name="Drula E."/>
            <person name="Ayuso-Fernandez I."/>
            <person name="Pacheco R."/>
            <person name="Padilla G."/>
            <person name="Ferreira P."/>
            <person name="Barriuso J."/>
            <person name="Kellner H."/>
            <person name="Castanera R."/>
            <person name="Alfaro M."/>
            <person name="Ramirez L."/>
            <person name="Pisabarro A.G."/>
            <person name="Kuo A."/>
            <person name="Tritt A."/>
            <person name="Lipzen A."/>
            <person name="He G."/>
            <person name="Yan M."/>
            <person name="Ng V."/>
            <person name="Cullen D."/>
            <person name="Martin F."/>
            <person name="Rosso M.-N."/>
            <person name="Henrissat B."/>
            <person name="Hibbett D."/>
            <person name="Martinez A.T."/>
            <person name="Grigoriev I.V."/>
        </authorList>
    </citation>
    <scope>NUCLEOTIDE SEQUENCE</scope>
    <source>
        <strain evidence="3">MF-IS2</strain>
    </source>
</reference>
<dbReference type="EMBL" id="MU151079">
    <property type="protein sequence ID" value="KAF9451855.1"/>
    <property type="molecule type" value="Genomic_DNA"/>
</dbReference>
<feature type="signal peptide" evidence="2">
    <location>
        <begin position="1"/>
        <end position="18"/>
    </location>
</feature>
<evidence type="ECO:0000256" key="2">
    <source>
        <dbReference type="SAM" id="SignalP"/>
    </source>
</evidence>
<sequence>MYHLAALFALAAPFTVFASPTKQQFTKRQNGTVFANTQWTFYNPGGLAGACGTILSQSDFSVALNTQQYGSGFPGPNCFRQIIMQSGGKQVTATILDECFTCPDGGLDLTPGLFEFFAPLGDGLIHGDWWFADGA</sequence>
<protein>
    <submittedName>
        <fullName evidence="3">Uncharacterized protein</fullName>
    </submittedName>
</protein>
<dbReference type="InterPro" id="IPR036908">
    <property type="entry name" value="RlpA-like_sf"/>
</dbReference>
<dbReference type="CDD" id="cd22191">
    <property type="entry name" value="DPBB_RlpA_EXP_N-like"/>
    <property type="match status" value="1"/>
</dbReference>
<name>A0A9P6C7G2_9AGAR</name>
<keyword evidence="1 2" id="KW-0732">Signal</keyword>
<proteinExistence type="predicted"/>
<keyword evidence="4" id="KW-1185">Reference proteome</keyword>
<comment type="caution">
    <text evidence="3">The sequence shown here is derived from an EMBL/GenBank/DDBJ whole genome shotgun (WGS) entry which is preliminary data.</text>
</comment>